<organism evidence="6 7">
    <name type="scientific">Eiseniibacteriota bacterium</name>
    <dbReference type="NCBI Taxonomy" id="2212470"/>
    <lineage>
        <taxon>Bacteria</taxon>
        <taxon>Candidatus Eiseniibacteriota</taxon>
    </lineage>
</organism>
<feature type="domain" description="Glycosyl transferase family 1" evidence="4">
    <location>
        <begin position="191"/>
        <end position="353"/>
    </location>
</feature>
<dbReference type="CDD" id="cd03808">
    <property type="entry name" value="GT4_CapM-like"/>
    <property type="match status" value="1"/>
</dbReference>
<keyword evidence="2" id="KW-0328">Glycosyltransferase</keyword>
<gene>
    <name evidence="6" type="ORF">E6K72_10520</name>
</gene>
<dbReference type="Pfam" id="PF00534">
    <property type="entry name" value="Glycos_transf_1"/>
    <property type="match status" value="1"/>
</dbReference>
<evidence type="ECO:0000256" key="1">
    <source>
        <dbReference type="ARBA" id="ARBA00009481"/>
    </source>
</evidence>
<evidence type="ECO:0000259" key="5">
    <source>
        <dbReference type="Pfam" id="PF13579"/>
    </source>
</evidence>
<dbReference type="Proteomes" id="UP000317716">
    <property type="component" value="Unassembled WGS sequence"/>
</dbReference>
<evidence type="ECO:0000259" key="4">
    <source>
        <dbReference type="Pfam" id="PF00534"/>
    </source>
</evidence>
<dbReference type="GO" id="GO:0016757">
    <property type="term" value="F:glycosyltransferase activity"/>
    <property type="evidence" value="ECO:0007669"/>
    <property type="project" value="UniProtKB-KW"/>
</dbReference>
<comment type="caution">
    <text evidence="6">The sequence shown here is derived from an EMBL/GenBank/DDBJ whole genome shotgun (WGS) entry which is preliminary data.</text>
</comment>
<feature type="non-terminal residue" evidence="6">
    <location>
        <position position="357"/>
    </location>
</feature>
<sequence length="357" mass="39258">MRIMHLSRAAETLRWFLIPAMNAQRARGHEVCICTGDGPDADALRAAGFEVFSHGMKRSLNPAFALRAIWRIRRVIREQKIQAVICHNSLAGVVGRVAASLAGRTRFVYFAHGLACGPAQGALNWMMRYQVERGLAPLTDAIIVMNDYDERLARRTPLAKDASRVFRIAGMGVDLERFTPDVPRQERASLERELSIDPAQKIVLGVARLIPEKGVVQFIEAALQICKTRRDACFLLAGTGPLLERLRGMVTDEGAGDRVKVLGWRNDVQTLMKCSDIFALPSYYMEGLPVSILEAMACGKPVVSTHHKGCEDAVVDGGTGFLVPSKQVAPLADRIAALLDDDRMRAAMGRAGRVRVE</sequence>
<dbReference type="PANTHER" id="PTHR12526:SF640">
    <property type="entry name" value="COLANIC ACID BIOSYNTHESIS GLYCOSYLTRANSFERASE WCAL-RELATED"/>
    <property type="match status" value="1"/>
</dbReference>
<protein>
    <submittedName>
        <fullName evidence="6">Glycosyltransferase family 4 protein</fullName>
    </submittedName>
</protein>
<dbReference type="InterPro" id="IPR001296">
    <property type="entry name" value="Glyco_trans_1"/>
</dbReference>
<dbReference type="PANTHER" id="PTHR12526">
    <property type="entry name" value="GLYCOSYLTRANSFERASE"/>
    <property type="match status" value="1"/>
</dbReference>
<keyword evidence="3 6" id="KW-0808">Transferase</keyword>
<evidence type="ECO:0000256" key="2">
    <source>
        <dbReference type="ARBA" id="ARBA00022676"/>
    </source>
</evidence>
<dbReference type="Pfam" id="PF13579">
    <property type="entry name" value="Glyco_trans_4_4"/>
    <property type="match status" value="1"/>
</dbReference>
<name>A0A538SJ05_UNCEI</name>
<feature type="domain" description="Glycosyltransferase subfamily 4-like N-terminal" evidence="5">
    <location>
        <begin position="22"/>
        <end position="158"/>
    </location>
</feature>
<dbReference type="InterPro" id="IPR028098">
    <property type="entry name" value="Glyco_trans_4-like_N"/>
</dbReference>
<evidence type="ECO:0000313" key="7">
    <source>
        <dbReference type="Proteomes" id="UP000317716"/>
    </source>
</evidence>
<dbReference type="Gene3D" id="3.40.50.2000">
    <property type="entry name" value="Glycogen Phosphorylase B"/>
    <property type="match status" value="2"/>
</dbReference>
<comment type="similarity">
    <text evidence="1">Belongs to the glycosyltransferase group 1 family. Glycosyltransferase 4 subfamily.</text>
</comment>
<dbReference type="AlphaFoldDB" id="A0A538SJ05"/>
<evidence type="ECO:0000256" key="3">
    <source>
        <dbReference type="ARBA" id="ARBA00022679"/>
    </source>
</evidence>
<evidence type="ECO:0000313" key="6">
    <source>
        <dbReference type="EMBL" id="TMQ51350.1"/>
    </source>
</evidence>
<dbReference type="EMBL" id="VBOS01000378">
    <property type="protein sequence ID" value="TMQ51350.1"/>
    <property type="molecule type" value="Genomic_DNA"/>
</dbReference>
<proteinExistence type="inferred from homology"/>
<accession>A0A538SJ05</accession>
<reference evidence="6 7" key="1">
    <citation type="journal article" date="2019" name="Nat. Microbiol.">
        <title>Mediterranean grassland soil C-N compound turnover is dependent on rainfall and depth, and is mediated by genomically divergent microorganisms.</title>
        <authorList>
            <person name="Diamond S."/>
            <person name="Andeer P.F."/>
            <person name="Li Z."/>
            <person name="Crits-Christoph A."/>
            <person name="Burstein D."/>
            <person name="Anantharaman K."/>
            <person name="Lane K.R."/>
            <person name="Thomas B.C."/>
            <person name="Pan C."/>
            <person name="Northen T.R."/>
            <person name="Banfield J.F."/>
        </authorList>
    </citation>
    <scope>NUCLEOTIDE SEQUENCE [LARGE SCALE GENOMIC DNA]</scope>
    <source>
        <strain evidence="6">WS_2</strain>
    </source>
</reference>
<dbReference type="SUPFAM" id="SSF53756">
    <property type="entry name" value="UDP-Glycosyltransferase/glycogen phosphorylase"/>
    <property type="match status" value="1"/>
</dbReference>